<reference evidence="3" key="1">
    <citation type="journal article" date="2019" name="Int. J. Syst. Evol. Microbiol.">
        <title>The Global Catalogue of Microorganisms (GCM) 10K type strain sequencing project: providing services to taxonomists for standard genome sequencing and annotation.</title>
        <authorList>
            <consortium name="The Broad Institute Genomics Platform"/>
            <consortium name="The Broad Institute Genome Sequencing Center for Infectious Disease"/>
            <person name="Wu L."/>
            <person name="Ma J."/>
        </authorList>
    </citation>
    <scope>NUCLEOTIDE SEQUENCE [LARGE SCALE GENOMIC DNA]</scope>
    <source>
        <strain evidence="3">JCM 11590</strain>
    </source>
</reference>
<dbReference type="Proteomes" id="UP000633263">
    <property type="component" value="Unassembled WGS sequence"/>
</dbReference>
<name>A0ABQ2CRF2_9GAMM</name>
<evidence type="ECO:0000313" key="2">
    <source>
        <dbReference type="EMBL" id="GGJ05782.1"/>
    </source>
</evidence>
<dbReference type="EMBL" id="BMNN01000005">
    <property type="protein sequence ID" value="GGJ05782.1"/>
    <property type="molecule type" value="Genomic_DNA"/>
</dbReference>
<proteinExistence type="predicted"/>
<feature type="signal peptide" evidence="1">
    <location>
        <begin position="1"/>
        <end position="20"/>
    </location>
</feature>
<gene>
    <name evidence="2" type="ORF">GCM10009083_23360</name>
</gene>
<comment type="caution">
    <text evidence="2">The sequence shown here is derived from an EMBL/GenBank/DDBJ whole genome shotgun (WGS) entry which is preliminary data.</text>
</comment>
<keyword evidence="3" id="KW-1185">Reference proteome</keyword>
<evidence type="ECO:0008006" key="4">
    <source>
        <dbReference type="Google" id="ProtNLM"/>
    </source>
</evidence>
<accession>A0ABQ2CRF2</accession>
<evidence type="ECO:0000256" key="1">
    <source>
        <dbReference type="SAM" id="SignalP"/>
    </source>
</evidence>
<keyword evidence="1" id="KW-0732">Signal</keyword>
<evidence type="ECO:0000313" key="3">
    <source>
        <dbReference type="Proteomes" id="UP000633263"/>
    </source>
</evidence>
<sequence length="195" mass="21713">MKSAFSIFALVTIISLPVQAHHLQPVPEAGLWRSENRILNGYNDPHRVTGDLQPAELTNADYQALMNSAVIKTVPEVTMECMSVAQAAGLGRLDSMQRIIQRKLPDCQFDLKQTDRSTLRILGRCDNSQGATGELHGLVQIISTREIHASFMVEDRLRPAGGLPLKPNANRQRHEIHRWTSSDCGLAPAHERITF</sequence>
<organism evidence="2 3">
    <name type="scientific">Halopseudomonas pertucinogena</name>
    <dbReference type="NCBI Taxonomy" id="86175"/>
    <lineage>
        <taxon>Bacteria</taxon>
        <taxon>Pseudomonadati</taxon>
        <taxon>Pseudomonadota</taxon>
        <taxon>Gammaproteobacteria</taxon>
        <taxon>Pseudomonadales</taxon>
        <taxon>Pseudomonadaceae</taxon>
        <taxon>Halopseudomonas</taxon>
    </lineage>
</organism>
<dbReference type="RefSeq" id="WP_188636831.1">
    <property type="nucleotide sequence ID" value="NZ_BMNN01000005.1"/>
</dbReference>
<protein>
    <recommendedName>
        <fullName evidence="4">DUF3617 family protein</fullName>
    </recommendedName>
</protein>
<feature type="chain" id="PRO_5047284759" description="DUF3617 family protein" evidence="1">
    <location>
        <begin position="21"/>
        <end position="195"/>
    </location>
</feature>